<dbReference type="CDD" id="cd01188">
    <property type="entry name" value="INT_RitA_C_like"/>
    <property type="match status" value="1"/>
</dbReference>
<dbReference type="InterPro" id="IPR013762">
    <property type="entry name" value="Integrase-like_cat_sf"/>
</dbReference>
<proteinExistence type="inferred from homology"/>
<gene>
    <name evidence="7" type="ORF">EDD59_106143</name>
</gene>
<evidence type="ECO:0000256" key="1">
    <source>
        <dbReference type="ARBA" id="ARBA00008857"/>
    </source>
</evidence>
<dbReference type="Proteomes" id="UP000295726">
    <property type="component" value="Unassembled WGS sequence"/>
</dbReference>
<evidence type="ECO:0000256" key="2">
    <source>
        <dbReference type="ARBA" id="ARBA00023125"/>
    </source>
</evidence>
<protein>
    <submittedName>
        <fullName evidence="7">Site-specific recombinase XerD</fullName>
    </submittedName>
</protein>
<keyword evidence="3" id="KW-0233">DNA recombination</keyword>
<comment type="caution">
    <text evidence="7">The sequence shown here is derived from an EMBL/GenBank/DDBJ whole genome shotgun (WGS) entry which is preliminary data.</text>
</comment>
<dbReference type="AlphaFoldDB" id="A0A4R3KB98"/>
<dbReference type="PANTHER" id="PTHR30349">
    <property type="entry name" value="PHAGE INTEGRASE-RELATED"/>
    <property type="match status" value="1"/>
</dbReference>
<evidence type="ECO:0000256" key="4">
    <source>
        <dbReference type="PROSITE-ProRule" id="PRU01248"/>
    </source>
</evidence>
<dbReference type="PROSITE" id="PS51900">
    <property type="entry name" value="CB"/>
    <property type="match status" value="1"/>
</dbReference>
<feature type="domain" description="Tyr recombinase" evidence="5">
    <location>
        <begin position="219"/>
        <end position="406"/>
    </location>
</feature>
<dbReference type="InterPro" id="IPR002104">
    <property type="entry name" value="Integrase_catalytic"/>
</dbReference>
<dbReference type="SUPFAM" id="SSF56349">
    <property type="entry name" value="DNA breaking-rejoining enzymes"/>
    <property type="match status" value="1"/>
</dbReference>
<dbReference type="InterPro" id="IPR044068">
    <property type="entry name" value="CB"/>
</dbReference>
<dbReference type="Pfam" id="PF00589">
    <property type="entry name" value="Phage_integrase"/>
    <property type="match status" value="1"/>
</dbReference>
<dbReference type="InterPro" id="IPR050090">
    <property type="entry name" value="Tyrosine_recombinase_XerCD"/>
</dbReference>
<evidence type="ECO:0000313" key="8">
    <source>
        <dbReference type="Proteomes" id="UP000295726"/>
    </source>
</evidence>
<dbReference type="Gene3D" id="1.10.443.10">
    <property type="entry name" value="Intergrase catalytic core"/>
    <property type="match status" value="1"/>
</dbReference>
<evidence type="ECO:0000259" key="5">
    <source>
        <dbReference type="PROSITE" id="PS51898"/>
    </source>
</evidence>
<dbReference type="InterPro" id="IPR011010">
    <property type="entry name" value="DNA_brk_join_enz"/>
</dbReference>
<keyword evidence="8" id="KW-1185">Reference proteome</keyword>
<dbReference type="GO" id="GO:0003677">
    <property type="term" value="F:DNA binding"/>
    <property type="evidence" value="ECO:0007669"/>
    <property type="project" value="UniProtKB-UniRule"/>
</dbReference>
<dbReference type="PROSITE" id="PS51898">
    <property type="entry name" value="TYR_RECOMBINASE"/>
    <property type="match status" value="1"/>
</dbReference>
<evidence type="ECO:0000313" key="7">
    <source>
        <dbReference type="EMBL" id="TCS80317.1"/>
    </source>
</evidence>
<name>A0A4R3KB98_9FIRM</name>
<keyword evidence="2 4" id="KW-0238">DNA-binding</keyword>
<reference evidence="7 8" key="1">
    <citation type="submission" date="2019-03" db="EMBL/GenBank/DDBJ databases">
        <title>Genomic Encyclopedia of Type Strains, Phase IV (KMG-IV): sequencing the most valuable type-strain genomes for metagenomic binning, comparative biology and taxonomic classification.</title>
        <authorList>
            <person name="Goeker M."/>
        </authorList>
    </citation>
    <scope>NUCLEOTIDE SEQUENCE [LARGE SCALE GENOMIC DNA]</scope>
    <source>
        <strain evidence="7 8">DSM 29489</strain>
    </source>
</reference>
<dbReference type="PANTHER" id="PTHR30349:SF41">
    <property type="entry name" value="INTEGRASE_RECOMBINASE PROTEIN MJ0367-RELATED"/>
    <property type="match status" value="1"/>
</dbReference>
<sequence length="418" mass="47911">MLENQDIHSAILAIMEGLTREGKSPKTLKTYATSFNSFENYLKDNGIKSIDESMCLEYIYLKTGQRFSSFGCVTSDCRVDYRMRPLSLLLYYLENGHFCNKVRKTKPKFICPPSFESEYEAFCEELIYRGYRKSTIESNTQKTQLLIMYLNEQGVTSSNDITILHVECYLKTLKNYAIKYIGTFLYVFRNFFSFLYNRGYIDQDIASMLPKVRTPRNASIPYVWSKEDLQKLLGAIDREDPKGKRDYAILLIAIRLGLRIGDIRSLKLSSIDWNRKTISLIMIKTGQPIELPLLPDVGWAIIDYLQNGRPATNSECLFVRHKAPFNAFGDRNAFSRELHRYILKAGLHLPGNQQHGMHSLRSTLAGNMLDVKAPLPIISETLGHQSINTTGLYLKIDIEGLRKCAIDPEEVFAIENTL</sequence>
<comment type="similarity">
    <text evidence="1">Belongs to the 'phage' integrase family.</text>
</comment>
<feature type="domain" description="Core-binding (CB)" evidence="6">
    <location>
        <begin position="113"/>
        <end position="196"/>
    </location>
</feature>
<dbReference type="EMBL" id="SLZZ01000006">
    <property type="protein sequence ID" value="TCS80317.1"/>
    <property type="molecule type" value="Genomic_DNA"/>
</dbReference>
<organism evidence="7 8">
    <name type="scientific">Muricomes intestini</name>
    <dbReference type="NCBI Taxonomy" id="1796634"/>
    <lineage>
        <taxon>Bacteria</taxon>
        <taxon>Bacillati</taxon>
        <taxon>Bacillota</taxon>
        <taxon>Clostridia</taxon>
        <taxon>Lachnospirales</taxon>
        <taxon>Lachnospiraceae</taxon>
        <taxon>Muricomes</taxon>
    </lineage>
</organism>
<evidence type="ECO:0000259" key="6">
    <source>
        <dbReference type="PROSITE" id="PS51900"/>
    </source>
</evidence>
<accession>A0A4R3KB98</accession>
<dbReference type="GO" id="GO:0015074">
    <property type="term" value="P:DNA integration"/>
    <property type="evidence" value="ECO:0007669"/>
    <property type="project" value="InterPro"/>
</dbReference>
<evidence type="ECO:0000256" key="3">
    <source>
        <dbReference type="ARBA" id="ARBA00023172"/>
    </source>
</evidence>
<dbReference type="GO" id="GO:0006310">
    <property type="term" value="P:DNA recombination"/>
    <property type="evidence" value="ECO:0007669"/>
    <property type="project" value="UniProtKB-KW"/>
</dbReference>
<dbReference type="InterPro" id="IPR010998">
    <property type="entry name" value="Integrase_recombinase_N"/>
</dbReference>
<dbReference type="Gene3D" id="1.10.150.130">
    <property type="match status" value="1"/>
</dbReference>
<dbReference type="RefSeq" id="WP_165920880.1">
    <property type="nucleotide sequence ID" value="NZ_SLZZ01000006.1"/>
</dbReference>